<keyword evidence="2" id="KW-1185">Reference proteome</keyword>
<proteinExistence type="predicted"/>
<dbReference type="Proteomes" id="UP000595140">
    <property type="component" value="Unassembled WGS sequence"/>
</dbReference>
<evidence type="ECO:0000313" key="2">
    <source>
        <dbReference type="Proteomes" id="UP000595140"/>
    </source>
</evidence>
<accession>A0A484KJJ4</accession>
<evidence type="ECO:0000313" key="1">
    <source>
        <dbReference type="EMBL" id="VFQ63259.1"/>
    </source>
</evidence>
<name>A0A484KJJ4_9ASTE</name>
<dbReference type="AlphaFoldDB" id="A0A484KJJ4"/>
<protein>
    <submittedName>
        <fullName evidence="1">Uncharacterized protein</fullName>
    </submittedName>
</protein>
<reference evidence="1 2" key="1">
    <citation type="submission" date="2018-04" db="EMBL/GenBank/DDBJ databases">
        <authorList>
            <person name="Vogel A."/>
        </authorList>
    </citation>
    <scope>NUCLEOTIDE SEQUENCE [LARGE SCALE GENOMIC DNA]</scope>
</reference>
<dbReference type="EMBL" id="OOIL02000283">
    <property type="protein sequence ID" value="VFQ63259.1"/>
    <property type="molecule type" value="Genomic_DNA"/>
</dbReference>
<gene>
    <name evidence="1" type="ORF">CCAM_LOCUS5035</name>
</gene>
<sequence length="89" mass="9833">MLEADGSDALRRRSSEIGGHDSVRTAIRPFRYYSEFGWPYSIPTSCSRVAENNPNLGNLSGFAPPYSLASHCHCHCSTCVAQPIRAMRT</sequence>
<organism evidence="1 2">
    <name type="scientific">Cuscuta campestris</name>
    <dbReference type="NCBI Taxonomy" id="132261"/>
    <lineage>
        <taxon>Eukaryota</taxon>
        <taxon>Viridiplantae</taxon>
        <taxon>Streptophyta</taxon>
        <taxon>Embryophyta</taxon>
        <taxon>Tracheophyta</taxon>
        <taxon>Spermatophyta</taxon>
        <taxon>Magnoliopsida</taxon>
        <taxon>eudicotyledons</taxon>
        <taxon>Gunneridae</taxon>
        <taxon>Pentapetalae</taxon>
        <taxon>asterids</taxon>
        <taxon>lamiids</taxon>
        <taxon>Solanales</taxon>
        <taxon>Convolvulaceae</taxon>
        <taxon>Cuscuteae</taxon>
        <taxon>Cuscuta</taxon>
        <taxon>Cuscuta subgen. Grammica</taxon>
        <taxon>Cuscuta sect. Cleistogrammica</taxon>
    </lineage>
</organism>